<dbReference type="STRING" id="39490.ERS852448_00551"/>
<dbReference type="SUPFAM" id="SSF63825">
    <property type="entry name" value="YWTD domain"/>
    <property type="match status" value="1"/>
</dbReference>
<protein>
    <submittedName>
        <fullName evidence="1">Uncharacterized protein</fullName>
    </submittedName>
</protein>
<dbReference type="RefSeq" id="WP_156330944.1">
    <property type="nucleotide sequence ID" value="NZ_CP173382.1"/>
</dbReference>
<dbReference type="OrthoDB" id="1761263at2"/>
<proteinExistence type="predicted"/>
<dbReference type="Proteomes" id="UP000095492">
    <property type="component" value="Unassembled WGS sequence"/>
</dbReference>
<dbReference type="GeneID" id="97392047"/>
<organism evidence="1 2">
    <name type="scientific">Eubacterium ramulus</name>
    <dbReference type="NCBI Taxonomy" id="39490"/>
    <lineage>
        <taxon>Bacteria</taxon>
        <taxon>Bacillati</taxon>
        <taxon>Bacillota</taxon>
        <taxon>Clostridia</taxon>
        <taxon>Eubacteriales</taxon>
        <taxon>Eubacteriaceae</taxon>
        <taxon>Eubacterium</taxon>
    </lineage>
</organism>
<reference evidence="1 2" key="1">
    <citation type="submission" date="2015-09" db="EMBL/GenBank/DDBJ databases">
        <authorList>
            <consortium name="Pathogen Informatics"/>
        </authorList>
    </citation>
    <scope>NUCLEOTIDE SEQUENCE [LARGE SCALE GENOMIC DNA]</scope>
    <source>
        <strain evidence="1 2">2789STDY5608891</strain>
    </source>
</reference>
<name>A0A173RR19_EUBRA</name>
<sequence>MRRGIQKILILLAVFIVALFTFSKLTNHETKDLTTDLAAPTLPVVYFEDNGHPLNELHGYVEEMSVISMRDTITPLPENGKLSLRIDPYDNKIKEVSFQIRSLNGDRLVQDGNVQVSGDKTAVTGTISVENLLEEQTEYQLILQVTAGEQTSYYYTRIMEVGKSQIDACVDFVEEFHAITMNKERQSELSSYMEPSSAADNTTLQKVTINNSLSQACWGDFVGTEVTTPVVSIKEMNDDYQVILLEYIMSSVGDSGNSEYYNVEEYYRVRVGAEKIYLLSFERTMEEIFRGEGDQISKDMIDLGIRSENVSYKTNETGNVICFVQQGELWSYNQIENNLTRVFSFRSQEGMDIRENYQEHDIRILRVDEGGSLDFVVYGYMNCGEHEGQVGVSVCHYDGVTNTVEEMLFVPTTLSYEIVKEQIGKLMYVSDSGVFYLTVSNQVYRIQMDSRKAEVYIDGLKSDMLVNSEDGRYIAWSEDGTTMHVTDLEKGESFDIHANENQLLKPLGFLGSDCIYGWGYRTDIFSTQTQTDTLALSQVLIVDTSDSAHSVLKTYETPGIYVTGIRIQDGSIYLSRVMKNGDIYVDTTEDTIMNRDLQEKDQVNIDTVVSDVKQKEVVLKLLEETSGSTPKTLIPKLIENEEPNTLEIKNLNASSAYYVYAKGKVVLATDDMAAAVQSADANKGVVIGNNLLYVWRLGQSQTQEPLTIE</sequence>
<dbReference type="EMBL" id="CYYA01000003">
    <property type="protein sequence ID" value="CUM80433.1"/>
    <property type="molecule type" value="Genomic_DNA"/>
</dbReference>
<dbReference type="AlphaFoldDB" id="A0A173RR19"/>
<accession>A0A173RR19</accession>
<gene>
    <name evidence="1" type="ORF">ERS852448_00551</name>
</gene>
<evidence type="ECO:0000313" key="1">
    <source>
        <dbReference type="EMBL" id="CUM80433.1"/>
    </source>
</evidence>
<evidence type="ECO:0000313" key="2">
    <source>
        <dbReference type="Proteomes" id="UP000095492"/>
    </source>
</evidence>